<reference evidence="2 3" key="1">
    <citation type="submission" date="2018-06" db="EMBL/GenBank/DDBJ databases">
        <authorList>
            <consortium name="Pathogen Informatics"/>
            <person name="Doyle S."/>
        </authorList>
    </citation>
    <scope>NUCLEOTIDE SEQUENCE [LARGE SCALE GENOMIC DNA]</scope>
    <source>
        <strain evidence="2 3">NCTC11087</strain>
    </source>
</reference>
<evidence type="ECO:0000313" key="3">
    <source>
        <dbReference type="Proteomes" id="UP000255523"/>
    </source>
</evidence>
<evidence type="ECO:0000259" key="1">
    <source>
        <dbReference type="Pfam" id="PF00535"/>
    </source>
</evidence>
<dbReference type="PANTHER" id="PTHR22916">
    <property type="entry name" value="GLYCOSYLTRANSFERASE"/>
    <property type="match status" value="1"/>
</dbReference>
<evidence type="ECO:0000313" key="2">
    <source>
        <dbReference type="EMBL" id="SUO04149.1"/>
    </source>
</evidence>
<name>A0A380LJZ9_9FIRM</name>
<dbReference type="OrthoDB" id="9802649at2"/>
<dbReference type="InterPro" id="IPR029044">
    <property type="entry name" value="Nucleotide-diphossugar_trans"/>
</dbReference>
<keyword evidence="3" id="KW-1185">Reference proteome</keyword>
<dbReference type="SUPFAM" id="SSF53448">
    <property type="entry name" value="Nucleotide-diphospho-sugar transferases"/>
    <property type="match status" value="1"/>
</dbReference>
<organism evidence="2 3">
    <name type="scientific">Faecalicoccus pleomorphus</name>
    <dbReference type="NCBI Taxonomy" id="1323"/>
    <lineage>
        <taxon>Bacteria</taxon>
        <taxon>Bacillati</taxon>
        <taxon>Bacillota</taxon>
        <taxon>Erysipelotrichia</taxon>
        <taxon>Erysipelotrichales</taxon>
        <taxon>Erysipelotrichaceae</taxon>
        <taxon>Faecalicoccus</taxon>
    </lineage>
</organism>
<dbReference type="GeneID" id="77462011"/>
<dbReference type="Proteomes" id="UP000255523">
    <property type="component" value="Unassembled WGS sequence"/>
</dbReference>
<dbReference type="InterPro" id="IPR001173">
    <property type="entry name" value="Glyco_trans_2-like"/>
</dbReference>
<feature type="domain" description="Glycosyltransferase 2-like" evidence="1">
    <location>
        <begin position="10"/>
        <end position="151"/>
    </location>
</feature>
<dbReference type="Gene3D" id="3.90.550.10">
    <property type="entry name" value="Spore Coat Polysaccharide Biosynthesis Protein SpsA, Chain A"/>
    <property type="match status" value="1"/>
</dbReference>
<proteinExistence type="predicted"/>
<dbReference type="RefSeq" id="WP_022790406.1">
    <property type="nucleotide sequence ID" value="NZ_UHFX01000003.1"/>
</dbReference>
<dbReference type="AlphaFoldDB" id="A0A380LJZ9"/>
<gene>
    <name evidence="2" type="primary">spsA</name>
    <name evidence="2" type="ORF">NCTC11087_01043</name>
</gene>
<dbReference type="GO" id="GO:0016758">
    <property type="term" value="F:hexosyltransferase activity"/>
    <property type="evidence" value="ECO:0007669"/>
    <property type="project" value="UniProtKB-ARBA"/>
</dbReference>
<protein>
    <submittedName>
        <fullName evidence="2">Alpha-L-Rha alpha-1,3-L-rhamnosyltransferase</fullName>
    </submittedName>
</protein>
<dbReference type="Pfam" id="PF00535">
    <property type="entry name" value="Glycos_transf_2"/>
    <property type="match status" value="1"/>
</dbReference>
<dbReference type="PANTHER" id="PTHR22916:SF3">
    <property type="entry name" value="UDP-GLCNAC:BETAGAL BETA-1,3-N-ACETYLGLUCOSAMINYLTRANSFERASE-LIKE PROTEIN 1"/>
    <property type="match status" value="1"/>
</dbReference>
<keyword evidence="2" id="KW-0808">Transferase</keyword>
<sequence length="314" mass="36151">MGNALKKVNVLLSVYNPNKDFLIQQLKSIDNQTYSNIEVLVNDDCLEHRCDISIFRDNLKKKQFKILPYSDKNLNYHKSFEKLTASSDGDYVAYCDQDDIWMPEKIEKCVKVLQTEKSLAVASDRQIIDEYGNVVISSVRNVSNKNYDSWNSGDDIAKYNVFITFAVGMSIVADGTFARSIIPFNDYTGHDNWILSCASVEGKVSFINDTLVQYRRHGKNVSGTLKGIQKKEDYYKNRVLSTSKAIEVFLKKYPDYKGNDEIMYFNNARKNKDILGLWRYRYLAPDIARFEIVMKLTPSILFPLLVKIAQRMNG</sequence>
<accession>A0A380LJZ9</accession>
<dbReference type="EMBL" id="UHFX01000003">
    <property type="protein sequence ID" value="SUO04149.1"/>
    <property type="molecule type" value="Genomic_DNA"/>
</dbReference>